<dbReference type="InterPro" id="IPR044993">
    <property type="entry name" value="BXL"/>
</dbReference>
<evidence type="ECO:0000259" key="3">
    <source>
        <dbReference type="Pfam" id="PF00933"/>
    </source>
</evidence>
<keyword evidence="5" id="KW-1185">Reference proteome</keyword>
<dbReference type="AlphaFoldDB" id="A0AAN9BMI3"/>
<feature type="signal peptide" evidence="2">
    <location>
        <begin position="1"/>
        <end position="18"/>
    </location>
</feature>
<dbReference type="GO" id="GO:0045493">
    <property type="term" value="P:xylan catabolic process"/>
    <property type="evidence" value="ECO:0007669"/>
    <property type="project" value="InterPro"/>
</dbReference>
<organism evidence="4 5">
    <name type="scientific">Littorina saxatilis</name>
    <dbReference type="NCBI Taxonomy" id="31220"/>
    <lineage>
        <taxon>Eukaryota</taxon>
        <taxon>Metazoa</taxon>
        <taxon>Spiralia</taxon>
        <taxon>Lophotrochozoa</taxon>
        <taxon>Mollusca</taxon>
        <taxon>Gastropoda</taxon>
        <taxon>Caenogastropoda</taxon>
        <taxon>Littorinimorpha</taxon>
        <taxon>Littorinoidea</taxon>
        <taxon>Littorinidae</taxon>
        <taxon>Littorina</taxon>
    </lineage>
</organism>
<keyword evidence="1" id="KW-0378">Hydrolase</keyword>
<sequence length="338" mass="37324">MMTVLYFSVVLLFSTVLAIIRVDYPFQNSSLPWDERVNDLVSRLTLEEIQLQLSKGGGWEGGGPAPAIPRLGIGPYQWWSNCGRGDVAAPGNATAFPQTIGLAASFSPDLSYRIAVATANEVRAKHNYFISHDIYSGRTGLSCFSPDVDVLRDPRWGRNQETHGEDPYMSGVQSQAYVRGLQGDHPRYVRVSAGCKHYAVYAGPENYPMSRFDFDPQVSMRDLRMTFLPQFKMCIDAGSYSVMSSYNAFNGTPVCANKFLLTEVLRNEWNFTGYVLADAGAIENVINTYHYLNNSVDTVAACVNAGCNIEVSLGAKVPVHVSGYVQMCSSVTNKQRQC</sequence>
<gene>
    <name evidence="4" type="ORF">V1264_015778</name>
</gene>
<evidence type="ECO:0000256" key="2">
    <source>
        <dbReference type="SAM" id="SignalP"/>
    </source>
</evidence>
<name>A0AAN9BMI3_9CAEN</name>
<evidence type="ECO:0000313" key="5">
    <source>
        <dbReference type="Proteomes" id="UP001374579"/>
    </source>
</evidence>
<keyword evidence="2" id="KW-0732">Signal</keyword>
<dbReference type="InterPro" id="IPR017853">
    <property type="entry name" value="GH"/>
</dbReference>
<evidence type="ECO:0000256" key="1">
    <source>
        <dbReference type="ARBA" id="ARBA00022801"/>
    </source>
</evidence>
<evidence type="ECO:0000313" key="4">
    <source>
        <dbReference type="EMBL" id="KAK7107954.1"/>
    </source>
</evidence>
<dbReference type="Pfam" id="PF00933">
    <property type="entry name" value="Glyco_hydro_3"/>
    <property type="match status" value="1"/>
</dbReference>
<dbReference type="GO" id="GO:0009044">
    <property type="term" value="F:xylan 1,4-beta-xylosidase activity"/>
    <property type="evidence" value="ECO:0007669"/>
    <property type="project" value="InterPro"/>
</dbReference>
<accession>A0AAN9BMI3</accession>
<reference evidence="4 5" key="1">
    <citation type="submission" date="2024-02" db="EMBL/GenBank/DDBJ databases">
        <title>Chromosome-scale genome assembly of the rough periwinkle Littorina saxatilis.</title>
        <authorList>
            <person name="De Jode A."/>
            <person name="Faria R."/>
            <person name="Formenti G."/>
            <person name="Sims Y."/>
            <person name="Smith T.P."/>
            <person name="Tracey A."/>
            <person name="Wood J.M.D."/>
            <person name="Zagrodzka Z.B."/>
            <person name="Johannesson K."/>
            <person name="Butlin R.K."/>
            <person name="Leder E.H."/>
        </authorList>
    </citation>
    <scope>NUCLEOTIDE SEQUENCE [LARGE SCALE GENOMIC DNA]</scope>
    <source>
        <strain evidence="4">Snail1</strain>
        <tissue evidence="4">Muscle</tissue>
    </source>
</reference>
<comment type="caution">
    <text evidence="4">The sequence shown here is derived from an EMBL/GenBank/DDBJ whole genome shotgun (WGS) entry which is preliminary data.</text>
</comment>
<dbReference type="Gene3D" id="3.20.20.300">
    <property type="entry name" value="Glycoside hydrolase, family 3, N-terminal domain"/>
    <property type="match status" value="1"/>
</dbReference>
<dbReference type="Proteomes" id="UP001374579">
    <property type="component" value="Unassembled WGS sequence"/>
</dbReference>
<feature type="domain" description="Glycoside hydrolase family 3 N-terminal" evidence="3">
    <location>
        <begin position="80"/>
        <end position="313"/>
    </location>
</feature>
<dbReference type="InterPro" id="IPR036962">
    <property type="entry name" value="Glyco_hydro_3_N_sf"/>
</dbReference>
<proteinExistence type="predicted"/>
<feature type="chain" id="PRO_5042857660" description="Glycoside hydrolase family 3 N-terminal domain-containing protein" evidence="2">
    <location>
        <begin position="19"/>
        <end position="338"/>
    </location>
</feature>
<dbReference type="GO" id="GO:0046556">
    <property type="term" value="F:alpha-L-arabinofuranosidase activity"/>
    <property type="evidence" value="ECO:0007669"/>
    <property type="project" value="TreeGrafter"/>
</dbReference>
<dbReference type="PRINTS" id="PR00133">
    <property type="entry name" value="GLHYDRLASE3"/>
</dbReference>
<dbReference type="PANTHER" id="PTHR42721">
    <property type="entry name" value="SUGAR HYDROLASE-RELATED"/>
    <property type="match status" value="1"/>
</dbReference>
<dbReference type="GO" id="GO:0031222">
    <property type="term" value="P:arabinan catabolic process"/>
    <property type="evidence" value="ECO:0007669"/>
    <property type="project" value="TreeGrafter"/>
</dbReference>
<dbReference type="SUPFAM" id="SSF51445">
    <property type="entry name" value="(Trans)glycosidases"/>
    <property type="match status" value="1"/>
</dbReference>
<dbReference type="PANTHER" id="PTHR42721:SF42">
    <property type="entry name" value="FIBRONECTIN TYPE III-LIKE DOMAIN-CONTAINING PROTEIN"/>
    <property type="match status" value="1"/>
</dbReference>
<protein>
    <recommendedName>
        <fullName evidence="3">Glycoside hydrolase family 3 N-terminal domain-containing protein</fullName>
    </recommendedName>
</protein>
<dbReference type="InterPro" id="IPR001764">
    <property type="entry name" value="Glyco_hydro_3_N"/>
</dbReference>
<dbReference type="EMBL" id="JBAMIC010000004">
    <property type="protein sequence ID" value="KAK7107954.1"/>
    <property type="molecule type" value="Genomic_DNA"/>
</dbReference>